<dbReference type="SUPFAM" id="SSF143011">
    <property type="entry name" value="RelE-like"/>
    <property type="match status" value="1"/>
</dbReference>
<dbReference type="InterPro" id="IPR035093">
    <property type="entry name" value="RelE/ParE_toxin_dom_sf"/>
</dbReference>
<comment type="caution">
    <text evidence="1">The sequence shown here is derived from an EMBL/GenBank/DDBJ whole genome shotgun (WGS) entry which is preliminary data.</text>
</comment>
<name>A0A267WKR9_BIFPS</name>
<reference evidence="1 2" key="1">
    <citation type="journal article" date="2017" name="ISME J.">
        <title>Unveiling bifidobacterial biogeography across the mammalian branch of the tree of life.</title>
        <authorList>
            <person name="Milani C."/>
            <person name="Mangifesta M."/>
            <person name="Mancabelli L."/>
            <person name="Lugli G.A."/>
            <person name="James K."/>
            <person name="Duranti S."/>
            <person name="Turroni F."/>
            <person name="Ferrario C."/>
            <person name="Ossiprandi M.C."/>
            <person name="van Sinderen D."/>
            <person name="Ventura M."/>
        </authorList>
    </citation>
    <scope>NUCLEOTIDE SEQUENCE [LARGE SCALE GENOMIC DNA]</scope>
    <source>
        <strain evidence="1 2">1E</strain>
    </source>
</reference>
<gene>
    <name evidence="1" type="ORF">BPS1E_1313</name>
</gene>
<dbReference type="RefSeq" id="WP_034881255.1">
    <property type="nucleotide sequence ID" value="NZ_CAJYCD010000011.1"/>
</dbReference>
<proteinExistence type="predicted"/>
<protein>
    <submittedName>
        <fullName evidence="1">Toxin RelE</fullName>
    </submittedName>
</protein>
<dbReference type="EMBL" id="MNLB01000007">
    <property type="protein sequence ID" value="PAC73207.1"/>
    <property type="molecule type" value="Genomic_DNA"/>
</dbReference>
<evidence type="ECO:0000313" key="2">
    <source>
        <dbReference type="Proteomes" id="UP000216789"/>
    </source>
</evidence>
<dbReference type="Gene3D" id="3.30.2310.20">
    <property type="entry name" value="RelE-like"/>
    <property type="match status" value="1"/>
</dbReference>
<dbReference type="Proteomes" id="UP000216789">
    <property type="component" value="Unassembled WGS sequence"/>
</dbReference>
<sequence>MNWQVEWLDEAKKDMRKLGKAEQIQVLKGIEKVRTNPLPTSQGGYGKPLRNAERTKLSRLCKIKFRDIGIRVVYKPLLRNGIMTIIVVGIRSDSDAYIKANKRRKEYGR</sequence>
<dbReference type="AlphaFoldDB" id="A0A267WKR9"/>
<accession>A0A267WKR9</accession>
<organism evidence="1 2">
    <name type="scientific">Bifidobacterium pseudocatenulatum</name>
    <dbReference type="NCBI Taxonomy" id="28026"/>
    <lineage>
        <taxon>Bacteria</taxon>
        <taxon>Bacillati</taxon>
        <taxon>Actinomycetota</taxon>
        <taxon>Actinomycetes</taxon>
        <taxon>Bifidobacteriales</taxon>
        <taxon>Bifidobacteriaceae</taxon>
        <taxon>Bifidobacterium</taxon>
    </lineage>
</organism>
<evidence type="ECO:0000313" key="1">
    <source>
        <dbReference type="EMBL" id="PAC73207.1"/>
    </source>
</evidence>